<reference evidence="6" key="1">
    <citation type="submission" date="2011-12" db="EMBL/GenBank/DDBJ databases">
        <title>Complete sequence of Methanoregula formicicum SMSP.</title>
        <authorList>
            <person name="Lucas S."/>
            <person name="Han J."/>
            <person name="Lapidus A."/>
            <person name="Cheng J.-F."/>
            <person name="Goodwin L."/>
            <person name="Pitluck S."/>
            <person name="Peters L."/>
            <person name="Ovchinnikova G."/>
            <person name="Teshima H."/>
            <person name="Detter J.C."/>
            <person name="Han C."/>
            <person name="Tapia R."/>
            <person name="Land M."/>
            <person name="Hauser L."/>
            <person name="Kyrpides N."/>
            <person name="Ivanova N."/>
            <person name="Pagani I."/>
            <person name="Imachi H."/>
            <person name="Tamaki H."/>
            <person name="Sekiguchi Y."/>
            <person name="Kamagata Y."/>
            <person name="Cadillo-Quiroz H."/>
            <person name="Zinder S."/>
            <person name="Liu W.-T."/>
            <person name="Woyke T."/>
        </authorList>
    </citation>
    <scope>NUCLEOTIDE SEQUENCE [LARGE SCALE GENOMIC DNA]</scope>
    <source>
        <strain evidence="6">DSM 22288 / NBRC 105244 / SMSP</strain>
    </source>
</reference>
<comment type="similarity">
    <text evidence="4">Belongs to the DtdA deacylase family.</text>
</comment>
<dbReference type="GO" id="GO:0106026">
    <property type="term" value="F:Gly-tRNA(Ala) deacylase activity"/>
    <property type="evidence" value="ECO:0007669"/>
    <property type="project" value="RHEA"/>
</dbReference>
<dbReference type="RefSeq" id="WP_015284437.1">
    <property type="nucleotide sequence ID" value="NC_019943.1"/>
</dbReference>
<dbReference type="Gene3D" id="3.40.630.50">
    <property type="entry name" value="AF0625-like"/>
    <property type="match status" value="1"/>
</dbReference>
<dbReference type="GO" id="GO:0051499">
    <property type="term" value="F:D-aminoacyl-tRNA deacylase activity"/>
    <property type="evidence" value="ECO:0007669"/>
    <property type="project" value="UniProtKB-UniRule"/>
</dbReference>
<evidence type="ECO:0000256" key="3">
    <source>
        <dbReference type="ARBA" id="ARBA00022833"/>
    </source>
</evidence>
<dbReference type="NCBIfam" id="NF011436">
    <property type="entry name" value="PRK14866.1-3"/>
    <property type="match status" value="1"/>
</dbReference>
<dbReference type="PANTHER" id="PTHR34667:SF1">
    <property type="entry name" value="D-AMINOACYL-TRNA DEACYLASE"/>
    <property type="match status" value="1"/>
</dbReference>
<comment type="function">
    <text evidence="4">D-aminoacyl-tRNA deacylase with broad substrate specificity. By recycling D-aminoacyl-tRNA to D-amino acids and free tRNA molecules, this enzyme counteracts the toxicity associated with the formation of D-aminoacyl-tRNA entities in vivo.</text>
</comment>
<dbReference type="InterPro" id="IPR018033">
    <property type="entry name" value="Deacylase_DtdA_archaea"/>
</dbReference>
<dbReference type="EC" id="3.1.1.96" evidence="4"/>
<organism evidence="5 6">
    <name type="scientific">Methanoregula formicica (strain DSM 22288 / NBRC 105244 / SMSP)</name>
    <dbReference type="NCBI Taxonomy" id="593750"/>
    <lineage>
        <taxon>Archaea</taxon>
        <taxon>Methanobacteriati</taxon>
        <taxon>Methanobacteriota</taxon>
        <taxon>Stenosarchaea group</taxon>
        <taxon>Methanomicrobia</taxon>
        <taxon>Methanomicrobiales</taxon>
        <taxon>Methanoregulaceae</taxon>
        <taxon>Methanoregula</taxon>
    </lineage>
</organism>
<proteinExistence type="inferred from homology"/>
<reference evidence="5 6" key="2">
    <citation type="journal article" date="2014" name="Genome Announc.">
        <title>Complete Genome Sequence of Methanoregula formicica SMSPT, a Mesophilic Hydrogenotrophic Methanogen Isolated from a Methanogenic Upflow Anaerobic Sludge Blanket Reactor.</title>
        <authorList>
            <person name="Yamamoto K."/>
            <person name="Tamaki H."/>
            <person name="Cadillo-Quiroz H."/>
            <person name="Imachi H."/>
            <person name="Kyrpides N."/>
            <person name="Woyke T."/>
            <person name="Goodwin L."/>
            <person name="Zinder S.H."/>
            <person name="Kamagata Y."/>
            <person name="Liu W.T."/>
        </authorList>
    </citation>
    <scope>NUCLEOTIDE SEQUENCE [LARGE SCALE GENOMIC DNA]</scope>
    <source>
        <strain evidence="6">DSM 22288 / NBRC 105244 / SMSP</strain>
    </source>
</reference>
<dbReference type="GO" id="GO:0019478">
    <property type="term" value="P:D-amino acid catabolic process"/>
    <property type="evidence" value="ECO:0007669"/>
    <property type="project" value="UniProtKB-UniRule"/>
</dbReference>
<evidence type="ECO:0000313" key="6">
    <source>
        <dbReference type="Proteomes" id="UP000010824"/>
    </source>
</evidence>
<evidence type="ECO:0000313" key="5">
    <source>
        <dbReference type="EMBL" id="AGB01473.1"/>
    </source>
</evidence>
<dbReference type="STRING" id="593750.Metfor_0400"/>
<keyword evidence="2 4" id="KW-0378">Hydrolase</keyword>
<dbReference type="GeneID" id="14309073"/>
<dbReference type="KEGG" id="mfo:Metfor_0400"/>
<dbReference type="Pfam" id="PF04414">
    <property type="entry name" value="tRNA_deacylase"/>
    <property type="match status" value="1"/>
</dbReference>
<comment type="cofactor">
    <cofactor evidence="4">
        <name>Zn(2+)</name>
        <dbReference type="ChEBI" id="CHEBI:29105"/>
    </cofactor>
    <text evidence="4">Binds 2 Zn(2+) ions per subunit.</text>
</comment>
<dbReference type="eggNOG" id="arCOG00501">
    <property type="taxonomic scope" value="Archaea"/>
</dbReference>
<comment type="catalytic activity">
    <reaction evidence="4">
        <text>glycyl-tRNA(Ala) + H2O = tRNA(Ala) + glycine + H(+)</text>
        <dbReference type="Rhea" id="RHEA:53744"/>
        <dbReference type="Rhea" id="RHEA-COMP:9657"/>
        <dbReference type="Rhea" id="RHEA-COMP:13640"/>
        <dbReference type="ChEBI" id="CHEBI:15377"/>
        <dbReference type="ChEBI" id="CHEBI:15378"/>
        <dbReference type="ChEBI" id="CHEBI:57305"/>
        <dbReference type="ChEBI" id="CHEBI:78442"/>
        <dbReference type="ChEBI" id="CHEBI:78522"/>
        <dbReference type="EC" id="3.1.1.96"/>
    </reaction>
</comment>
<accession>L0HDR8</accession>
<dbReference type="Gene3D" id="3.40.50.10700">
    <property type="entry name" value="AF0625-like"/>
    <property type="match status" value="1"/>
</dbReference>
<dbReference type="SUPFAM" id="SSF142535">
    <property type="entry name" value="AF0625-like"/>
    <property type="match status" value="1"/>
</dbReference>
<dbReference type="eggNOG" id="arCOG01616">
    <property type="taxonomic scope" value="Archaea"/>
</dbReference>
<dbReference type="AlphaFoldDB" id="L0HDR8"/>
<dbReference type="Proteomes" id="UP000010824">
    <property type="component" value="Chromosome"/>
</dbReference>
<evidence type="ECO:0000256" key="4">
    <source>
        <dbReference type="HAMAP-Rule" id="MF_00562"/>
    </source>
</evidence>
<keyword evidence="1 4" id="KW-0479">Metal-binding</keyword>
<evidence type="ECO:0000256" key="2">
    <source>
        <dbReference type="ARBA" id="ARBA00022801"/>
    </source>
</evidence>
<dbReference type="PANTHER" id="PTHR34667">
    <property type="entry name" value="D-AMINOACYL-TRNA DEACYLASE"/>
    <property type="match status" value="1"/>
</dbReference>
<dbReference type="InterPro" id="IPR007508">
    <property type="entry name" value="DtdA"/>
</dbReference>
<name>L0HDR8_METFS</name>
<dbReference type="GO" id="GO:0008270">
    <property type="term" value="F:zinc ion binding"/>
    <property type="evidence" value="ECO:0007669"/>
    <property type="project" value="UniProtKB-UniRule"/>
</dbReference>
<dbReference type="FunCoup" id="L0HDR8">
    <property type="interactions" value="3"/>
</dbReference>
<dbReference type="HOGENOM" id="CLU_610619_0_0_2"/>
<dbReference type="EMBL" id="CP003167">
    <property type="protein sequence ID" value="AGB01473.1"/>
    <property type="molecule type" value="Genomic_DNA"/>
</dbReference>
<dbReference type="HAMAP" id="MF_00562">
    <property type="entry name" value="Deacylase_DtdA"/>
    <property type="match status" value="1"/>
</dbReference>
<keyword evidence="3 4" id="KW-0862">Zinc</keyword>
<dbReference type="InParanoid" id="L0HDR8"/>
<gene>
    <name evidence="4" type="primary">dtdA</name>
    <name evidence="5" type="ordered locus">Metfor_0400</name>
</gene>
<evidence type="ECO:0000256" key="1">
    <source>
        <dbReference type="ARBA" id="ARBA00022723"/>
    </source>
</evidence>
<keyword evidence="6" id="KW-1185">Reference proteome</keyword>
<comment type="catalytic activity">
    <reaction evidence="4">
        <text>a D-aminoacyl-tRNA + H2O = a tRNA + a D-alpha-amino acid + H(+)</text>
        <dbReference type="Rhea" id="RHEA:13953"/>
        <dbReference type="Rhea" id="RHEA-COMP:10123"/>
        <dbReference type="Rhea" id="RHEA-COMP:10124"/>
        <dbReference type="ChEBI" id="CHEBI:15377"/>
        <dbReference type="ChEBI" id="CHEBI:15378"/>
        <dbReference type="ChEBI" id="CHEBI:59871"/>
        <dbReference type="ChEBI" id="CHEBI:78442"/>
        <dbReference type="ChEBI" id="CHEBI:79333"/>
        <dbReference type="EC" id="3.1.1.96"/>
    </reaction>
</comment>
<sequence>MANDQPMRIALINSRQDKAGLNIRHHIERILDGNEKAAVENGHVYDFYDVEERLIHTSAVDARIDCDLVIFLSRHSSVNPVPVLTVHVTGNYRDAELGGSPRTLAPAAPAMMQATLRALARHCPEGYRVSYEVTHHGPTDLVHPSFFVEIGSTEKEWTDPEAGRAVAESVLSAVPQDPVPLVGFGGTHYAARQTEIALTSRGAFGHIAHTREIATLDEAMVRSMMDKSGAVAAYIDRKALDKADLNRVSGMLDALSVLRLSESEITSLGHLSWDTYCTIRKMAGAVSPGARCFIHALSGSGTPVLVRANPVLLAETAKTNEPDLLKNLDDLPVVHLSTHDNRLLPEFITVAENSSEIIHALNTLCVKIIRREEITATENDCLIITKVRFDPQKARKLGVLPGPSYKELAGGRPVVADGRTITPDMVSTRSEIRVHIPGLEKIS</sequence>
<comment type="subunit">
    <text evidence="4">Monomer.</text>
</comment>
<protein>
    <recommendedName>
        <fullName evidence="4">D-aminoacyl-tRNA deacylase</fullName>
        <ecNumber evidence="4">3.1.1.96</ecNumber>
    </recommendedName>
</protein>